<dbReference type="InterPro" id="IPR000123">
    <property type="entry name" value="Reverse_transcriptase_msDNA"/>
</dbReference>
<dbReference type="InterPro" id="IPR051083">
    <property type="entry name" value="GrpII_Intron_Splice-Mob/Def"/>
</dbReference>
<organism evidence="11 12">
    <name type="scientific">Burkholderia pseudomultivorans</name>
    <dbReference type="NCBI Taxonomy" id="1207504"/>
    <lineage>
        <taxon>Bacteria</taxon>
        <taxon>Pseudomonadati</taxon>
        <taxon>Pseudomonadota</taxon>
        <taxon>Betaproteobacteria</taxon>
        <taxon>Burkholderiales</taxon>
        <taxon>Burkholderiaceae</taxon>
        <taxon>Burkholderia</taxon>
        <taxon>Burkholderia cepacia complex</taxon>
    </lineage>
</organism>
<dbReference type="InterPro" id="IPR000477">
    <property type="entry name" value="RT_dom"/>
</dbReference>
<keyword evidence="6" id="KW-0695">RNA-directed DNA polymerase</keyword>
<keyword evidence="4" id="KW-0479">Metal-binding</keyword>
<dbReference type="PROSITE" id="PS50878">
    <property type="entry name" value="RT_POL"/>
    <property type="match status" value="1"/>
</dbReference>
<keyword evidence="5" id="KW-0460">Magnesium</keyword>
<dbReference type="SUPFAM" id="SSF56672">
    <property type="entry name" value="DNA/RNA polymerases"/>
    <property type="match status" value="1"/>
</dbReference>
<evidence type="ECO:0000256" key="3">
    <source>
        <dbReference type="ARBA" id="ARBA00022695"/>
    </source>
</evidence>
<evidence type="ECO:0000256" key="4">
    <source>
        <dbReference type="ARBA" id="ARBA00022723"/>
    </source>
</evidence>
<dbReference type="AlphaFoldDB" id="A0A6P2RN17"/>
<dbReference type="Proteomes" id="UP000494162">
    <property type="component" value="Unassembled WGS sequence"/>
</dbReference>
<keyword evidence="7" id="KW-0051">Antiviral defense</keyword>
<dbReference type="PRINTS" id="PR00866">
    <property type="entry name" value="RNADNAPOLMS"/>
</dbReference>
<dbReference type="PANTHER" id="PTHR34047">
    <property type="entry name" value="NUCLEAR INTRON MATURASE 1, MITOCHONDRIAL-RELATED"/>
    <property type="match status" value="1"/>
</dbReference>
<dbReference type="PANTHER" id="PTHR34047:SF7">
    <property type="entry name" value="RNA-DIRECTED DNA POLYMERASE"/>
    <property type="match status" value="1"/>
</dbReference>
<evidence type="ECO:0000256" key="5">
    <source>
        <dbReference type="ARBA" id="ARBA00022842"/>
    </source>
</evidence>
<evidence type="ECO:0000256" key="9">
    <source>
        <dbReference type="ARBA" id="ARBA00048173"/>
    </source>
</evidence>
<evidence type="ECO:0000256" key="7">
    <source>
        <dbReference type="ARBA" id="ARBA00023118"/>
    </source>
</evidence>
<dbReference type="CDD" id="cd03487">
    <property type="entry name" value="RT_Bac_retron_II"/>
    <property type="match status" value="1"/>
</dbReference>
<evidence type="ECO:0000256" key="1">
    <source>
        <dbReference type="ARBA" id="ARBA00012493"/>
    </source>
</evidence>
<evidence type="ECO:0000313" key="12">
    <source>
        <dbReference type="Proteomes" id="UP000494162"/>
    </source>
</evidence>
<proteinExistence type="inferred from homology"/>
<dbReference type="GO" id="GO:0046872">
    <property type="term" value="F:metal ion binding"/>
    <property type="evidence" value="ECO:0007669"/>
    <property type="project" value="UniProtKB-KW"/>
</dbReference>
<gene>
    <name evidence="11" type="ORF">BPS26883_06520</name>
</gene>
<keyword evidence="3" id="KW-0548">Nucleotidyltransferase</keyword>
<dbReference type="EMBL" id="CABVPP010000094">
    <property type="protein sequence ID" value="VWC32901.1"/>
    <property type="molecule type" value="Genomic_DNA"/>
</dbReference>
<evidence type="ECO:0000256" key="6">
    <source>
        <dbReference type="ARBA" id="ARBA00022918"/>
    </source>
</evidence>
<name>A0A6P2RN17_9BURK</name>
<evidence type="ECO:0000256" key="2">
    <source>
        <dbReference type="ARBA" id="ARBA00022679"/>
    </source>
</evidence>
<dbReference type="NCBIfam" id="NF038233">
    <property type="entry name" value="retron_St85_RT"/>
    <property type="match status" value="1"/>
</dbReference>
<protein>
    <recommendedName>
        <fullName evidence="1">RNA-directed DNA polymerase</fullName>
        <ecNumber evidence="1">2.7.7.49</ecNumber>
    </recommendedName>
</protein>
<comment type="similarity">
    <text evidence="8">Belongs to the bacterial reverse transcriptase family.</text>
</comment>
<evidence type="ECO:0000256" key="8">
    <source>
        <dbReference type="ARBA" id="ARBA00034120"/>
    </source>
</evidence>
<dbReference type="GO" id="GO:0003723">
    <property type="term" value="F:RNA binding"/>
    <property type="evidence" value="ECO:0007669"/>
    <property type="project" value="InterPro"/>
</dbReference>
<sequence length="316" mass="36095">MTINLRESLQESLGLSEAQLNRLIVRSPHTYKVYTIPKRTGGKRTIAQPAKETKFIQNWLIENIFNSLPVHSCASAYQPGSSIKRNADAHKAQRYLTKFDFKNFFTSIKSDDLIEHMRVHLSEVLDLDAIHDIARVSCIQLKVGEKLCLSIGAPSSPLLSNSIMFEFDSLVNEWCSREGVVYTRYADDMTFSTNERNKSAVIEKFIRGVARDVEYPSLRFNNKKTISLSTKHSRRVTGIVINNQGQLSLGRDRKREISALVHKFTLSELPQAEVYRLQGLLGFACDVEPDFLMRMKRKYSDELICTILEIRKKSDA</sequence>
<dbReference type="InterPro" id="IPR043502">
    <property type="entry name" value="DNA/RNA_pol_sf"/>
</dbReference>
<dbReference type="GO" id="GO:0003964">
    <property type="term" value="F:RNA-directed DNA polymerase activity"/>
    <property type="evidence" value="ECO:0007669"/>
    <property type="project" value="UniProtKB-KW"/>
</dbReference>
<dbReference type="GeneID" id="93173594"/>
<reference evidence="11 12" key="1">
    <citation type="submission" date="2019-09" db="EMBL/GenBank/DDBJ databases">
        <authorList>
            <person name="Depoorter E."/>
        </authorList>
    </citation>
    <scope>NUCLEOTIDE SEQUENCE [LARGE SCALE GENOMIC DNA]</scope>
    <source>
        <strain evidence="11">LMG 26883</strain>
    </source>
</reference>
<dbReference type="EC" id="2.7.7.49" evidence="1"/>
<accession>A0A6P2RN17</accession>
<dbReference type="RefSeq" id="WP_302478091.1">
    <property type="nucleotide sequence ID" value="NZ_CABVPP010000094.1"/>
</dbReference>
<dbReference type="Pfam" id="PF00078">
    <property type="entry name" value="RVT_1"/>
    <property type="match status" value="1"/>
</dbReference>
<dbReference type="GO" id="GO:0051607">
    <property type="term" value="P:defense response to virus"/>
    <property type="evidence" value="ECO:0007669"/>
    <property type="project" value="UniProtKB-KW"/>
</dbReference>
<evidence type="ECO:0000313" key="11">
    <source>
        <dbReference type="EMBL" id="VWC32901.1"/>
    </source>
</evidence>
<comment type="catalytic activity">
    <reaction evidence="9">
        <text>DNA(n) + a 2'-deoxyribonucleoside 5'-triphosphate = DNA(n+1) + diphosphate</text>
        <dbReference type="Rhea" id="RHEA:22508"/>
        <dbReference type="Rhea" id="RHEA-COMP:17339"/>
        <dbReference type="Rhea" id="RHEA-COMP:17340"/>
        <dbReference type="ChEBI" id="CHEBI:33019"/>
        <dbReference type="ChEBI" id="CHEBI:61560"/>
        <dbReference type="ChEBI" id="CHEBI:173112"/>
        <dbReference type="EC" id="2.7.7.49"/>
    </reaction>
</comment>
<keyword evidence="2" id="KW-0808">Transferase</keyword>
<feature type="domain" description="Reverse transcriptase" evidence="10">
    <location>
        <begin position="17"/>
        <end position="241"/>
    </location>
</feature>
<evidence type="ECO:0000259" key="10">
    <source>
        <dbReference type="PROSITE" id="PS50878"/>
    </source>
</evidence>